<proteinExistence type="predicted"/>
<dbReference type="RefSeq" id="WP_341724925.1">
    <property type="nucleotide sequence ID" value="NZ_JBBWWT010000002.1"/>
</dbReference>
<reference evidence="1 2" key="1">
    <citation type="submission" date="2024-04" db="EMBL/GenBank/DDBJ databases">
        <title>Draft genome sequence of Pseudoxanthomonas putridarboris WD12.</title>
        <authorList>
            <person name="Oh J."/>
        </authorList>
    </citation>
    <scope>NUCLEOTIDE SEQUENCE [LARGE SCALE GENOMIC DNA]</scope>
    <source>
        <strain evidence="1 2">WD12</strain>
    </source>
</reference>
<dbReference type="EMBL" id="JBBWWT010000002">
    <property type="protein sequence ID" value="MEL1263736.1"/>
    <property type="molecule type" value="Genomic_DNA"/>
</dbReference>
<organism evidence="1 2">
    <name type="scientific">Pseudoxanthomonas putridarboris</name>
    <dbReference type="NCBI Taxonomy" id="752605"/>
    <lineage>
        <taxon>Bacteria</taxon>
        <taxon>Pseudomonadati</taxon>
        <taxon>Pseudomonadota</taxon>
        <taxon>Gammaproteobacteria</taxon>
        <taxon>Lysobacterales</taxon>
        <taxon>Lysobacteraceae</taxon>
        <taxon>Pseudoxanthomonas</taxon>
    </lineage>
</organism>
<evidence type="ECO:0000313" key="2">
    <source>
        <dbReference type="Proteomes" id="UP001459204"/>
    </source>
</evidence>
<protein>
    <submittedName>
        <fullName evidence="1">Uncharacterized protein</fullName>
    </submittedName>
</protein>
<evidence type="ECO:0000313" key="1">
    <source>
        <dbReference type="EMBL" id="MEL1263736.1"/>
    </source>
</evidence>
<gene>
    <name evidence="1" type="ORF">AAD027_05015</name>
</gene>
<accession>A0ABU9IYK2</accession>
<name>A0ABU9IYK2_9GAMM</name>
<sequence>MFVLDARPLPGTPEFEQFGGAYVLCYQMPGLAADPIRRASEFLRENGWQVTGVEEEPEQLGREDAPDEEPFDQALIDDEAYVFHQWPVEDMDHETRH</sequence>
<keyword evidence="2" id="KW-1185">Reference proteome</keyword>
<comment type="caution">
    <text evidence="1">The sequence shown here is derived from an EMBL/GenBank/DDBJ whole genome shotgun (WGS) entry which is preliminary data.</text>
</comment>
<dbReference type="Proteomes" id="UP001459204">
    <property type="component" value="Unassembled WGS sequence"/>
</dbReference>